<dbReference type="PANTHER" id="PTHR42760">
    <property type="entry name" value="SHORT-CHAIN DEHYDROGENASES/REDUCTASES FAMILY MEMBER"/>
    <property type="match status" value="1"/>
</dbReference>
<sequence length="251" mass="26201">MQERNIVAKLDGKVAVITGATSGMALETAILFAKEGAHVYITGRDKERLDLAVAAIGAGAATGVQADSGVPADLDRLFETVAREHGRVDVLYACAGIGNLAEPLEAVTEESFDAVFDVNVRGTLLTVQKALPLMADGGSIILNGTAGSVRGVPGSTVYQASKAALRSFVRVWTAEWGTRDLRVNLLNPGPIATPIVEQIPAPVVERIVSMVPAGRMGRPAEIASAVLFLASDDSSFVRGTELFVDGGFAQV</sequence>
<dbReference type="InterPro" id="IPR002347">
    <property type="entry name" value="SDR_fam"/>
</dbReference>
<dbReference type="SUPFAM" id="SSF51735">
    <property type="entry name" value="NAD(P)-binding Rossmann-fold domains"/>
    <property type="match status" value="1"/>
</dbReference>
<dbReference type="Gene3D" id="3.40.50.720">
    <property type="entry name" value="NAD(P)-binding Rossmann-like Domain"/>
    <property type="match status" value="1"/>
</dbReference>
<comment type="caution">
    <text evidence="3">The sequence shown here is derived from an EMBL/GenBank/DDBJ whole genome shotgun (WGS) entry which is preliminary data.</text>
</comment>
<evidence type="ECO:0000256" key="2">
    <source>
        <dbReference type="ARBA" id="ARBA00023002"/>
    </source>
</evidence>
<comment type="similarity">
    <text evidence="1">Belongs to the short-chain dehydrogenases/reductases (SDR) family.</text>
</comment>
<dbReference type="EMBL" id="BOMN01000001">
    <property type="protein sequence ID" value="GIE16947.1"/>
    <property type="molecule type" value="Genomic_DNA"/>
</dbReference>
<name>A0ABQ3ZEG9_9ACTN</name>
<evidence type="ECO:0000256" key="1">
    <source>
        <dbReference type="ARBA" id="ARBA00006484"/>
    </source>
</evidence>
<keyword evidence="2" id="KW-0560">Oxidoreductase</keyword>
<dbReference type="PRINTS" id="PR00081">
    <property type="entry name" value="GDHRDH"/>
</dbReference>
<dbReference type="InterPro" id="IPR036291">
    <property type="entry name" value="NAD(P)-bd_dom_sf"/>
</dbReference>
<protein>
    <submittedName>
        <fullName evidence="3">Oxidoreductase</fullName>
    </submittedName>
</protein>
<organism evidence="3 4">
    <name type="scientific">Winogradskya humida</name>
    <dbReference type="NCBI Taxonomy" id="113566"/>
    <lineage>
        <taxon>Bacteria</taxon>
        <taxon>Bacillati</taxon>
        <taxon>Actinomycetota</taxon>
        <taxon>Actinomycetes</taxon>
        <taxon>Micromonosporales</taxon>
        <taxon>Micromonosporaceae</taxon>
        <taxon>Winogradskya</taxon>
    </lineage>
</organism>
<dbReference type="Proteomes" id="UP000603200">
    <property type="component" value="Unassembled WGS sequence"/>
</dbReference>
<keyword evidence="4" id="KW-1185">Reference proteome</keyword>
<proteinExistence type="inferred from homology"/>
<evidence type="ECO:0000313" key="4">
    <source>
        <dbReference type="Proteomes" id="UP000603200"/>
    </source>
</evidence>
<gene>
    <name evidence="3" type="ORF">Ahu01nite_000490</name>
</gene>
<accession>A0ABQ3ZEG9</accession>
<evidence type="ECO:0000313" key="3">
    <source>
        <dbReference type="EMBL" id="GIE16947.1"/>
    </source>
</evidence>
<reference evidence="3 4" key="1">
    <citation type="submission" date="2021-01" db="EMBL/GenBank/DDBJ databases">
        <title>Whole genome shotgun sequence of Actinoplanes humidus NBRC 14915.</title>
        <authorList>
            <person name="Komaki H."/>
            <person name="Tamura T."/>
        </authorList>
    </citation>
    <scope>NUCLEOTIDE SEQUENCE [LARGE SCALE GENOMIC DNA]</scope>
    <source>
        <strain evidence="3 4">NBRC 14915</strain>
    </source>
</reference>
<dbReference type="Pfam" id="PF13561">
    <property type="entry name" value="adh_short_C2"/>
    <property type="match status" value="1"/>
</dbReference>
<dbReference type="PANTHER" id="PTHR42760:SF133">
    <property type="entry name" value="3-OXOACYL-[ACYL-CARRIER-PROTEIN] REDUCTASE"/>
    <property type="match status" value="1"/>
</dbReference>
<dbReference type="CDD" id="cd05233">
    <property type="entry name" value="SDR_c"/>
    <property type="match status" value="1"/>
</dbReference>